<evidence type="ECO:0000313" key="6">
    <source>
        <dbReference type="Proteomes" id="UP000199513"/>
    </source>
</evidence>
<evidence type="ECO:0000259" key="4">
    <source>
        <dbReference type="Pfam" id="PF13860"/>
    </source>
</evidence>
<feature type="domain" description="Yeast cell wall synthesis Kre9/Knh1-like N-terminal" evidence="3">
    <location>
        <begin position="129"/>
        <end position="211"/>
    </location>
</feature>
<dbReference type="PANTHER" id="PTHR40633:SF1">
    <property type="entry name" value="GPI ANCHORED SERINE-THREONINE RICH PROTEIN (AFU_ORTHOLOGUE AFUA_1G03630)"/>
    <property type="match status" value="1"/>
</dbReference>
<dbReference type="InterPro" id="IPR018466">
    <property type="entry name" value="Kre9/Knh1-like_N"/>
</dbReference>
<protein>
    <submittedName>
        <fullName evidence="5">Ser-Thr-rich glycosyl-phosphatidyl-inositol-anchored membrane family protein</fullName>
    </submittedName>
</protein>
<dbReference type="Proteomes" id="UP000199513">
    <property type="component" value="Unassembled WGS sequence"/>
</dbReference>
<dbReference type="Pfam" id="PF13860">
    <property type="entry name" value="FlgD_ig"/>
    <property type="match status" value="1"/>
</dbReference>
<dbReference type="InterPro" id="IPR052982">
    <property type="entry name" value="SRP1/TIP1-like"/>
</dbReference>
<gene>
    <name evidence="5" type="ORF">SAMN04488541_100731</name>
</gene>
<feature type="domain" description="Yeast cell wall synthesis Kre9/Knh1-like N-terminal" evidence="3">
    <location>
        <begin position="413"/>
        <end position="493"/>
    </location>
</feature>
<keyword evidence="6" id="KW-1185">Reference proteome</keyword>
<feature type="domain" description="Yeast cell wall synthesis Kre9/Knh1-like N-terminal" evidence="3">
    <location>
        <begin position="220"/>
        <end position="299"/>
    </location>
</feature>
<evidence type="ECO:0000256" key="1">
    <source>
        <dbReference type="ARBA" id="ARBA00022729"/>
    </source>
</evidence>
<accession>A0A1I2DJ42</accession>
<keyword evidence="1 2" id="KW-0732">Signal</keyword>
<dbReference type="InterPro" id="IPR025965">
    <property type="entry name" value="FlgD/Vpr_Ig-like"/>
</dbReference>
<dbReference type="EMBL" id="FONY01000007">
    <property type="protein sequence ID" value="SFE80253.1"/>
    <property type="molecule type" value="Genomic_DNA"/>
</dbReference>
<sequence>MKKIFFTHYIILLLSLFAHQVVAQAPITIISPNGGESLSVGSPYNISWNFTPTTPAQDVFTIELLIGNTPYSIIANNVSANTFTWNVPNTLPERNDYRIRVSRTNNSAVNDLSDANFSILGGRVIRINTPNNTSVLTRGANFNITWLATFTDNFKIDLLQNGTVLTTISNATTGNLFTWTVPLMISVGNNYQIRITSIADPFVFAESNLFVIEQSIRLTSPNGGQSYAKGSSQTITWTTSSNITAAENVKIDLVSNGNVVQTILASTPNTGTANWTVPNVADGGNYKIRISLVSNANVIDESDDTFAIGVFVRVTSPTRGQVWNTGSTYQVRWTTNVLALLRVELILAGAVVRIIGNNIPSNTQSSIDFSVPSDLSNNDGYTVRVISLADANQQGSSEPFAILSPPTITVTAPQGGETWQKKKTYDITWQSGVAGNVRIDLLKNNVLTQTISNSTPNANRKFTWEVPTNIPSANDYRIRVSSLSLTNVIGQSQANFTIADADSIRITNPTAGLNAVIGTEVNITWTTNFGGNVIIELLRNGVFFTTLTNNTPNNGRFTWTVPATVNDIPIETGNFFRIRIRTADNAISENSPLFSIVAPSFQISSPNGGEQLVRGFTYPIIWLSNVQGGVKIDLYNNNFTFIRTLAQEATGGRFEWTVPNDLPEGNIYSIRITSLTNTNLITNSAGNFTILQGRLQVTVPIAAQTWYSNGFTYRIDWTNNTQRPVRVDLLRGSTVVQNIAVNLLANTTNFTLPELPEGTDYRIRVSSMENPTLVSESPLVRILRPTITVNFPRGGESLIQELRHQIQWTSNLPAEELVKIDLYIGDIFNRVIASSVENNGTFSWNIGTNVPVGSNYRIRVSVANVPNVFGTSASNFSIIRDNIPPVISDEIFPALFDASRGDITSIDPSFNVTDNLGTDGLTVNCIYRSISNAPNTTQGGWTTVNARFENGRYAASIPYNIFRGDIGVEYYIQATDRVGNTTTSPANGRNNPRLAHIRYNNQLIPDLIFGENVESYQIIAIPLELNDKSVRGILEDDLGTYDDQAWRLLHYQSGELYEVNKQEKPLTQLDPGKGYWLIIKEKPIENVDTGEGTTVRVSSANPFSINLNPGWNQIGNPYNYNLSWSDILAANQNAGSLGSLKVYEKGFKNTDVLRRYRGGFVFSATGGTLRFPTLKNASINSGGRIEEKELLTNPITAPHWEVRLTAKIGKTSNEFAGLGMNPKAEILKDEFDDMTLPRFGKYVEVNFNRPAYFYPKFTKDIVPTTDNFIWEFTVESNENEKLTTLSWDNSYFGNEKQLILFDQELQRMVDMKEVSEYAFARTVDKYRFKVFYGDQQFIQENLNADKVIFTNFPNPFSSQTQFNFTLPLSLADSHVSIKVYNALGQEVATLANQSYQAGFHNLTWEGRDAQATPLSKGLYVVRLQITNTDKGISQVLHRSIIIE</sequence>
<dbReference type="RefSeq" id="WP_091541353.1">
    <property type="nucleotide sequence ID" value="NZ_FONY01000007.1"/>
</dbReference>
<evidence type="ECO:0000259" key="3">
    <source>
        <dbReference type="Pfam" id="PF10342"/>
    </source>
</evidence>
<dbReference type="Pfam" id="PF10342">
    <property type="entry name" value="Kre9_KNH"/>
    <property type="match status" value="5"/>
</dbReference>
<dbReference type="OrthoDB" id="9803616at2"/>
<feature type="chain" id="PRO_5011435516" evidence="2">
    <location>
        <begin position="24"/>
        <end position="1443"/>
    </location>
</feature>
<feature type="domain" description="Yeast cell wall synthesis Kre9/Knh1-like N-terminal" evidence="3">
    <location>
        <begin position="31"/>
        <end position="109"/>
    </location>
</feature>
<dbReference type="InterPro" id="IPR026444">
    <property type="entry name" value="Secre_tail"/>
</dbReference>
<dbReference type="STRING" id="1003.SAMN04488541_100731"/>
<name>A0A1I2DJ42_9BACT</name>
<dbReference type="NCBIfam" id="TIGR04183">
    <property type="entry name" value="Por_Secre_tail"/>
    <property type="match status" value="1"/>
</dbReference>
<feature type="domain" description="FlgD/Vpr Ig-like" evidence="4">
    <location>
        <begin position="1357"/>
        <end position="1428"/>
    </location>
</feature>
<feature type="signal peptide" evidence="2">
    <location>
        <begin position="1"/>
        <end position="23"/>
    </location>
</feature>
<reference evidence="6" key="1">
    <citation type="submission" date="2016-10" db="EMBL/GenBank/DDBJ databases">
        <authorList>
            <person name="Varghese N."/>
            <person name="Submissions S."/>
        </authorList>
    </citation>
    <scope>NUCLEOTIDE SEQUENCE [LARGE SCALE GENOMIC DNA]</scope>
    <source>
        <strain>GEY</strain>
        <strain evidence="6">DSM 9560</strain>
    </source>
</reference>
<evidence type="ECO:0000256" key="2">
    <source>
        <dbReference type="SAM" id="SignalP"/>
    </source>
</evidence>
<dbReference type="PANTHER" id="PTHR40633">
    <property type="entry name" value="MATRIX PROTEIN, PUTATIVE (AFU_ORTHOLOGUE AFUA_8G05410)-RELATED"/>
    <property type="match status" value="1"/>
</dbReference>
<dbReference type="Gene3D" id="2.60.40.4070">
    <property type="match status" value="1"/>
</dbReference>
<evidence type="ECO:0000313" key="5">
    <source>
        <dbReference type="EMBL" id="SFE80253.1"/>
    </source>
</evidence>
<proteinExistence type="predicted"/>
<organism evidence="5 6">
    <name type="scientific">Thermoflexibacter ruber</name>
    <dbReference type="NCBI Taxonomy" id="1003"/>
    <lineage>
        <taxon>Bacteria</taxon>
        <taxon>Pseudomonadati</taxon>
        <taxon>Bacteroidota</taxon>
        <taxon>Cytophagia</taxon>
        <taxon>Cytophagales</taxon>
        <taxon>Thermoflexibacteraceae</taxon>
        <taxon>Thermoflexibacter</taxon>
    </lineage>
</organism>
<feature type="domain" description="Yeast cell wall synthesis Kre9/Knh1-like N-terminal" evidence="3">
    <location>
        <begin position="605"/>
        <end position="690"/>
    </location>
</feature>